<dbReference type="PIRSF" id="PIRSF037238">
    <property type="entry name" value="Carboxypeptidase_G2"/>
    <property type="match status" value="1"/>
</dbReference>
<evidence type="ECO:0000313" key="6">
    <source>
        <dbReference type="EMBL" id="MFC5509359.1"/>
    </source>
</evidence>
<dbReference type="InterPro" id="IPR036264">
    <property type="entry name" value="Bact_exopeptidase_dim_dom"/>
</dbReference>
<dbReference type="Proteomes" id="UP001596060">
    <property type="component" value="Unassembled WGS sequence"/>
</dbReference>
<evidence type="ECO:0000259" key="5">
    <source>
        <dbReference type="Pfam" id="PF07687"/>
    </source>
</evidence>
<evidence type="ECO:0000256" key="3">
    <source>
        <dbReference type="ARBA" id="ARBA00022801"/>
    </source>
</evidence>
<evidence type="ECO:0000256" key="4">
    <source>
        <dbReference type="ARBA" id="ARBA00022833"/>
    </source>
</evidence>
<dbReference type="SUPFAM" id="SSF53187">
    <property type="entry name" value="Zn-dependent exopeptidases"/>
    <property type="match status" value="1"/>
</dbReference>
<evidence type="ECO:0000256" key="1">
    <source>
        <dbReference type="ARBA" id="ARBA00001947"/>
    </source>
</evidence>
<keyword evidence="7" id="KW-1185">Reference proteome</keyword>
<accession>A0ABW0PBW8</accession>
<dbReference type="Gene3D" id="3.30.70.360">
    <property type="match status" value="1"/>
</dbReference>
<proteinExistence type="predicted"/>
<dbReference type="InterPro" id="IPR050072">
    <property type="entry name" value="Peptidase_M20A"/>
</dbReference>
<organism evidence="6 7">
    <name type="scientific">Bosea massiliensis</name>
    <dbReference type="NCBI Taxonomy" id="151419"/>
    <lineage>
        <taxon>Bacteria</taxon>
        <taxon>Pseudomonadati</taxon>
        <taxon>Pseudomonadota</taxon>
        <taxon>Alphaproteobacteria</taxon>
        <taxon>Hyphomicrobiales</taxon>
        <taxon>Boseaceae</taxon>
        <taxon>Bosea</taxon>
    </lineage>
</organism>
<dbReference type="PANTHER" id="PTHR43808:SF9">
    <property type="entry name" value="BLL0789 PROTEIN"/>
    <property type="match status" value="1"/>
</dbReference>
<sequence length="370" mass="38378">MSTSDPVSALSVWLALESHTHHAPGVNGMMDLVAAEVEGLPIAVERIPGRDGLGDALILRAGLSTGTPGLAVMSHLDTVHPVGTAARDLPVRVEGDRLYGPGVYDMKGGAYLALQAFKQVALAGTAKRPLVFLFTPDEEIGSPTTRGLIEEIGRQSAAVLVTEPAREGGKIVTARKGVGRFEVKLEGRPAHSGARHADGRSAIREAAHQILAIEGLTDYARGVTTTVALMGGGTAANVIPQHAWFSVDLRVATAADGAALEREILGLTPRDPDVRISVSGGMNRPPYEKSPEGAALFETAKRIAAGIGFELQDCPMTGGGSDGNFTAALGVPTLDGLGIDGEGAHTLSEYALISSIAPRQALIKGLLETV</sequence>
<dbReference type="InterPro" id="IPR002933">
    <property type="entry name" value="Peptidase_M20"/>
</dbReference>
<dbReference type="Gene3D" id="3.40.630.10">
    <property type="entry name" value="Zn peptidases"/>
    <property type="match status" value="1"/>
</dbReference>
<evidence type="ECO:0000256" key="2">
    <source>
        <dbReference type="ARBA" id="ARBA00022723"/>
    </source>
</evidence>
<dbReference type="InterPro" id="IPR017150">
    <property type="entry name" value="Pept_M20_glutamate_carboxypep"/>
</dbReference>
<dbReference type="CDD" id="cd03885">
    <property type="entry name" value="M20_CPDG2"/>
    <property type="match status" value="1"/>
</dbReference>
<feature type="domain" description="Peptidase M20 dimerisation" evidence="5">
    <location>
        <begin position="173"/>
        <end position="264"/>
    </location>
</feature>
<name>A0ABW0PBW8_9HYPH</name>
<protein>
    <submittedName>
        <fullName evidence="6">M20 family metallopeptidase</fullName>
    </submittedName>
</protein>
<dbReference type="EMBL" id="JBHSLU010000161">
    <property type="protein sequence ID" value="MFC5509359.1"/>
    <property type="molecule type" value="Genomic_DNA"/>
</dbReference>
<keyword evidence="2" id="KW-0479">Metal-binding</keyword>
<dbReference type="PANTHER" id="PTHR43808">
    <property type="entry name" value="ACETYLORNITHINE DEACETYLASE"/>
    <property type="match status" value="1"/>
</dbReference>
<dbReference type="PROSITE" id="PS00758">
    <property type="entry name" value="ARGE_DAPE_CPG2_1"/>
    <property type="match status" value="1"/>
</dbReference>
<gene>
    <name evidence="6" type="ORF">ACFPN9_29525</name>
</gene>
<comment type="cofactor">
    <cofactor evidence="1">
        <name>Zn(2+)</name>
        <dbReference type="ChEBI" id="CHEBI:29105"/>
    </cofactor>
</comment>
<keyword evidence="3" id="KW-0378">Hydrolase</keyword>
<comment type="caution">
    <text evidence="6">The sequence shown here is derived from an EMBL/GenBank/DDBJ whole genome shotgun (WGS) entry which is preliminary data.</text>
</comment>
<evidence type="ECO:0000313" key="7">
    <source>
        <dbReference type="Proteomes" id="UP001596060"/>
    </source>
</evidence>
<dbReference type="InterPro" id="IPR001261">
    <property type="entry name" value="ArgE/DapE_CS"/>
</dbReference>
<dbReference type="SUPFAM" id="SSF55031">
    <property type="entry name" value="Bacterial exopeptidase dimerisation domain"/>
    <property type="match status" value="1"/>
</dbReference>
<reference evidence="7" key="1">
    <citation type="journal article" date="2019" name="Int. J. Syst. Evol. Microbiol.">
        <title>The Global Catalogue of Microorganisms (GCM) 10K type strain sequencing project: providing services to taxonomists for standard genome sequencing and annotation.</title>
        <authorList>
            <consortium name="The Broad Institute Genomics Platform"/>
            <consortium name="The Broad Institute Genome Sequencing Center for Infectious Disease"/>
            <person name="Wu L."/>
            <person name="Ma J."/>
        </authorList>
    </citation>
    <scope>NUCLEOTIDE SEQUENCE [LARGE SCALE GENOMIC DNA]</scope>
    <source>
        <strain evidence="7">CCUG 43117</strain>
    </source>
</reference>
<dbReference type="Pfam" id="PF07687">
    <property type="entry name" value="M20_dimer"/>
    <property type="match status" value="1"/>
</dbReference>
<dbReference type="RefSeq" id="WP_066719483.1">
    <property type="nucleotide sequence ID" value="NZ_JBHSLU010000161.1"/>
</dbReference>
<dbReference type="InterPro" id="IPR011650">
    <property type="entry name" value="Peptidase_M20_dimer"/>
</dbReference>
<keyword evidence="4" id="KW-0862">Zinc</keyword>
<dbReference type="Pfam" id="PF01546">
    <property type="entry name" value="Peptidase_M20"/>
    <property type="match status" value="1"/>
</dbReference>